<evidence type="ECO:0000256" key="1">
    <source>
        <dbReference type="ARBA" id="ARBA00004651"/>
    </source>
</evidence>
<dbReference type="Pfam" id="PF02417">
    <property type="entry name" value="Chromate_transp"/>
    <property type="match status" value="1"/>
</dbReference>
<evidence type="ECO:0000256" key="6">
    <source>
        <dbReference type="ARBA" id="ARBA00023136"/>
    </source>
</evidence>
<feature type="transmembrane region" description="Helical" evidence="7">
    <location>
        <begin position="166"/>
        <end position="182"/>
    </location>
</feature>
<protein>
    <submittedName>
        <fullName evidence="8">Chromate transporter</fullName>
    </submittedName>
</protein>
<dbReference type="InterPro" id="IPR003370">
    <property type="entry name" value="Chromate_transpt"/>
</dbReference>
<dbReference type="EMBL" id="CP051680">
    <property type="protein sequence ID" value="QJD88470.1"/>
    <property type="molecule type" value="Genomic_DNA"/>
</dbReference>
<evidence type="ECO:0000256" key="4">
    <source>
        <dbReference type="ARBA" id="ARBA00022692"/>
    </source>
</evidence>
<evidence type="ECO:0000256" key="3">
    <source>
        <dbReference type="ARBA" id="ARBA00022475"/>
    </source>
</evidence>
<comment type="similarity">
    <text evidence="2">Belongs to the chromate ion transporter (CHR) (TC 2.A.51) family.</text>
</comment>
<dbReference type="GO" id="GO:0015109">
    <property type="term" value="F:chromate transmembrane transporter activity"/>
    <property type="evidence" value="ECO:0007669"/>
    <property type="project" value="InterPro"/>
</dbReference>
<dbReference type="InterPro" id="IPR052518">
    <property type="entry name" value="CHR_Transporter"/>
</dbReference>
<dbReference type="KEGG" id="cheb:HH215_34210"/>
<evidence type="ECO:0000313" key="8">
    <source>
        <dbReference type="EMBL" id="QJD88470.1"/>
    </source>
</evidence>
<feature type="transmembrane region" description="Helical" evidence="7">
    <location>
        <begin position="115"/>
        <end position="135"/>
    </location>
</feature>
<evidence type="ECO:0000256" key="5">
    <source>
        <dbReference type="ARBA" id="ARBA00022989"/>
    </source>
</evidence>
<keyword evidence="4 7" id="KW-0812">Transmembrane</keyword>
<feature type="transmembrane region" description="Helical" evidence="7">
    <location>
        <begin position="55"/>
        <end position="76"/>
    </location>
</feature>
<evidence type="ECO:0000256" key="7">
    <source>
        <dbReference type="SAM" id="Phobius"/>
    </source>
</evidence>
<name>A0A7Z2VT40_9BACL</name>
<dbReference type="PANTHER" id="PTHR43663:SF2">
    <property type="entry name" value="CHROMATE TRANSPORT PROTEIN-RELATED"/>
    <property type="match status" value="1"/>
</dbReference>
<keyword evidence="5 7" id="KW-1133">Transmembrane helix</keyword>
<comment type="subcellular location">
    <subcellularLocation>
        <location evidence="1">Cell membrane</location>
        <topology evidence="1">Multi-pass membrane protein</topology>
    </subcellularLocation>
</comment>
<dbReference type="GO" id="GO:0005886">
    <property type="term" value="C:plasma membrane"/>
    <property type="evidence" value="ECO:0007669"/>
    <property type="project" value="UniProtKB-SubCell"/>
</dbReference>
<dbReference type="PANTHER" id="PTHR43663">
    <property type="entry name" value="CHROMATE TRANSPORT PROTEIN-RELATED"/>
    <property type="match status" value="1"/>
</dbReference>
<evidence type="ECO:0000313" key="9">
    <source>
        <dbReference type="Proteomes" id="UP000502248"/>
    </source>
</evidence>
<dbReference type="Proteomes" id="UP000502248">
    <property type="component" value="Chromosome"/>
</dbReference>
<keyword evidence="6 7" id="KW-0472">Membrane</keyword>
<keyword evidence="3" id="KW-1003">Cell membrane</keyword>
<reference evidence="8 9" key="1">
    <citation type="submission" date="2020-04" db="EMBL/GenBank/DDBJ databases">
        <title>Genome sequencing of novel species.</title>
        <authorList>
            <person name="Heo J."/>
            <person name="Kim S.-J."/>
            <person name="Kim J.-S."/>
            <person name="Hong S.-B."/>
            <person name="Kwon S.-W."/>
        </authorList>
    </citation>
    <scope>NUCLEOTIDE SEQUENCE [LARGE SCALE GENOMIC DNA]</scope>
    <source>
        <strain evidence="8 9">MFER-1</strain>
    </source>
</reference>
<feature type="transmembrane region" description="Helical" evidence="7">
    <location>
        <begin position="88"/>
        <end position="109"/>
    </location>
</feature>
<gene>
    <name evidence="8" type="ORF">HH215_34210</name>
</gene>
<accession>A0A7Z2VT40</accession>
<evidence type="ECO:0000256" key="2">
    <source>
        <dbReference type="ARBA" id="ARBA00005262"/>
    </source>
</evidence>
<proteinExistence type="inferred from homology"/>
<keyword evidence="9" id="KW-1185">Reference proteome</keyword>
<dbReference type="AlphaFoldDB" id="A0A7Z2VT40"/>
<sequence length="211" mass="22632">MSQLRARLSILGQIFWVFFKIGPSSFGGGYAMIPVIEREVVQKRGWLRQEDIADLVSVAGSAPGGVGVNSAVFIGYRKSGVTGACMAVLGITLPTFAIVFLLSVFYLHFENNPKIAAALKGIHGAIIALILLAAFKMVKTSIFDKATTVIEIAALGVLLFTSIHPIYVIAGGVLAGILIVGAKERTGMKVRTEKETTPASDQQLLFPEYYI</sequence>
<organism evidence="8 9">
    <name type="scientific">Cohnella herbarum</name>
    <dbReference type="NCBI Taxonomy" id="2728023"/>
    <lineage>
        <taxon>Bacteria</taxon>
        <taxon>Bacillati</taxon>
        <taxon>Bacillota</taxon>
        <taxon>Bacilli</taxon>
        <taxon>Bacillales</taxon>
        <taxon>Paenibacillaceae</taxon>
        <taxon>Cohnella</taxon>
    </lineage>
</organism>